<name>A0A5S6R5P3_TRIMR</name>
<proteinExistence type="predicted"/>
<organism evidence="2 3">
    <name type="scientific">Trichuris muris</name>
    <name type="common">Mouse whipworm</name>
    <dbReference type="NCBI Taxonomy" id="70415"/>
    <lineage>
        <taxon>Eukaryota</taxon>
        <taxon>Metazoa</taxon>
        <taxon>Ecdysozoa</taxon>
        <taxon>Nematoda</taxon>
        <taxon>Enoplea</taxon>
        <taxon>Dorylaimia</taxon>
        <taxon>Trichinellida</taxon>
        <taxon>Trichuridae</taxon>
        <taxon>Trichuris</taxon>
    </lineage>
</organism>
<protein>
    <submittedName>
        <fullName evidence="3">Uncharacterized protein</fullName>
    </submittedName>
</protein>
<dbReference type="AlphaFoldDB" id="A0A5S6R5P3"/>
<reference evidence="3" key="1">
    <citation type="submission" date="2019-12" db="UniProtKB">
        <authorList>
            <consortium name="WormBaseParasite"/>
        </authorList>
    </citation>
    <scope>IDENTIFICATION</scope>
</reference>
<dbReference type="WBParaSite" id="TMUE_3000014589.1">
    <property type="protein sequence ID" value="TMUE_3000014589.1"/>
    <property type="gene ID" value="WBGene00290605"/>
</dbReference>
<dbReference type="Proteomes" id="UP000046395">
    <property type="component" value="Unassembled WGS sequence"/>
</dbReference>
<sequence length="97" mass="10933">MSYKGPLNIPTTEESRYIGKGEGRRKDILILSMLQPASAEAQASSDQGRRLVGQLRYIVDHEEVLHRIDIYIRNHACSELPSQSTVLQAPPFDSPVW</sequence>
<feature type="region of interest" description="Disordered" evidence="1">
    <location>
        <begin position="1"/>
        <end position="20"/>
    </location>
</feature>
<accession>A0A5S6R5P3</accession>
<evidence type="ECO:0000313" key="3">
    <source>
        <dbReference type="WBParaSite" id="TMUE_3000014589.1"/>
    </source>
</evidence>
<evidence type="ECO:0000313" key="2">
    <source>
        <dbReference type="Proteomes" id="UP000046395"/>
    </source>
</evidence>
<keyword evidence="2" id="KW-1185">Reference proteome</keyword>
<evidence type="ECO:0000256" key="1">
    <source>
        <dbReference type="SAM" id="MobiDB-lite"/>
    </source>
</evidence>